<sequence>MANLSGQVCTACSGDAEKLKATEALQKMDELHDDWELEDNHHIKREFEFEDFQEALDFVNKVGEIAEEQGHHPVINDFTWGKATVKLYTHKIDGLHENDFIMAAKIDEVY</sequence>
<evidence type="ECO:0000313" key="6">
    <source>
        <dbReference type="Proteomes" id="UP000377803"/>
    </source>
</evidence>
<comment type="similarity">
    <text evidence="2">Belongs to the pterin-4-alpha-carbinolamine dehydratase family.</text>
</comment>
<dbReference type="AlphaFoldDB" id="A0A5Q0UH88"/>
<dbReference type="Pfam" id="PF01329">
    <property type="entry name" value="Pterin_4a"/>
    <property type="match status" value="1"/>
</dbReference>
<evidence type="ECO:0000256" key="4">
    <source>
        <dbReference type="ARBA" id="ARBA00023239"/>
    </source>
</evidence>
<keyword evidence="6" id="KW-1185">Reference proteome</keyword>
<evidence type="ECO:0000256" key="3">
    <source>
        <dbReference type="ARBA" id="ARBA00013252"/>
    </source>
</evidence>
<dbReference type="SUPFAM" id="SSF55248">
    <property type="entry name" value="PCD-like"/>
    <property type="match status" value="1"/>
</dbReference>
<name>A0A5Q0UH88_9ARCH</name>
<dbReference type="EMBL" id="CP040089">
    <property type="protein sequence ID" value="QGA80580.1"/>
    <property type="molecule type" value="Genomic_DNA"/>
</dbReference>
<dbReference type="GO" id="GO:0006729">
    <property type="term" value="P:tetrahydrobiopterin biosynthetic process"/>
    <property type="evidence" value="ECO:0007669"/>
    <property type="project" value="InterPro"/>
</dbReference>
<comment type="catalytic activity">
    <reaction evidence="1">
        <text>(4aS,6R)-4a-hydroxy-L-erythro-5,6,7,8-tetrahydrobiopterin = (6R)-L-erythro-6,7-dihydrobiopterin + H2O</text>
        <dbReference type="Rhea" id="RHEA:11920"/>
        <dbReference type="ChEBI" id="CHEBI:15377"/>
        <dbReference type="ChEBI" id="CHEBI:15642"/>
        <dbReference type="ChEBI" id="CHEBI:43120"/>
        <dbReference type="EC" id="4.2.1.96"/>
    </reaction>
</comment>
<dbReference type="InterPro" id="IPR001533">
    <property type="entry name" value="Pterin_deHydtase"/>
</dbReference>
<reference evidence="6" key="1">
    <citation type="submission" date="2019-05" db="EMBL/GenBank/DDBJ databases">
        <title>Candidatus Nanohalobium constans, a novel model system to study the DPANN nano-sized archaea: genomic and physiological characterization of a nanoarchaeon co-cultured with its chitinotrophic host.</title>
        <authorList>
            <person name="La Cono V."/>
            <person name="Arcadi E."/>
            <person name="Crisafi F."/>
            <person name="Denaro R."/>
            <person name="La Spada G."/>
            <person name="Messina E."/>
            <person name="Smedile F."/>
            <person name="Toshchakov S.V."/>
            <person name="Shevchenko M.A."/>
            <person name="Golyshin P.N."/>
            <person name="Golyshina O.V."/>
            <person name="Ferrer M."/>
            <person name="Rohde M."/>
            <person name="Mushegian A."/>
            <person name="Sorokin D.Y."/>
            <person name="Giuliano L."/>
            <person name="Yakimov M.M."/>
        </authorList>
    </citation>
    <scope>NUCLEOTIDE SEQUENCE [LARGE SCALE GENOMIC DNA]</scope>
    <source>
        <strain evidence="6">LC1Nh</strain>
    </source>
</reference>
<accession>A0A5Q0UH88</accession>
<evidence type="ECO:0000313" key="5">
    <source>
        <dbReference type="EMBL" id="QGA80580.1"/>
    </source>
</evidence>
<dbReference type="GeneID" id="42365079"/>
<dbReference type="EC" id="4.2.1.96" evidence="3"/>
<keyword evidence="4 5" id="KW-0456">Lyase</keyword>
<evidence type="ECO:0000256" key="2">
    <source>
        <dbReference type="ARBA" id="ARBA00006472"/>
    </source>
</evidence>
<dbReference type="Gene3D" id="3.30.1360.20">
    <property type="entry name" value="Transcriptional coactivator/pterin dehydratase"/>
    <property type="match status" value="1"/>
</dbReference>
<dbReference type="OrthoDB" id="10495at2157"/>
<dbReference type="PANTHER" id="PTHR42805:SF1">
    <property type="entry name" value="PTERIN-4-ALPHA-CARBINOLAMINE DEHYDRATASE-RELATED"/>
    <property type="match status" value="1"/>
</dbReference>
<dbReference type="RefSeq" id="WP_153550321.1">
    <property type="nucleotide sequence ID" value="NZ_CP040089.1"/>
</dbReference>
<dbReference type="GO" id="GO:0008124">
    <property type="term" value="F:4-alpha-hydroxytetrahydrobiopterin dehydratase activity"/>
    <property type="evidence" value="ECO:0007669"/>
    <property type="project" value="UniProtKB-EC"/>
</dbReference>
<protein>
    <recommendedName>
        <fullName evidence="3">4a-hydroxytetrahydrobiopterin dehydratase</fullName>
        <ecNumber evidence="3">4.2.1.96</ecNumber>
    </recommendedName>
</protein>
<dbReference type="PANTHER" id="PTHR42805">
    <property type="entry name" value="PTERIN-4-ALPHA-CARBINOLAMINE DEHYDRATASE-RELATED"/>
    <property type="match status" value="1"/>
</dbReference>
<organism evidence="5 6">
    <name type="scientific">Candidatus Nanohalobium constans</name>
    <dbReference type="NCBI Taxonomy" id="2565781"/>
    <lineage>
        <taxon>Archaea</taxon>
        <taxon>Candidatus Nanohalarchaeota</taxon>
        <taxon>Candidatus Nanohalobia</taxon>
        <taxon>Candidatus Nanohalobiales</taxon>
        <taxon>Candidatus Nanohalobiaceae</taxon>
        <taxon>Candidatus Nanohalobium</taxon>
    </lineage>
</organism>
<dbReference type="InterPro" id="IPR050376">
    <property type="entry name" value="Pterin-4-alpha-carb_dehyd"/>
</dbReference>
<evidence type="ECO:0000256" key="1">
    <source>
        <dbReference type="ARBA" id="ARBA00001554"/>
    </source>
</evidence>
<dbReference type="Proteomes" id="UP000377803">
    <property type="component" value="Chromosome"/>
</dbReference>
<dbReference type="KEGG" id="ncon:LC1Nh_0691"/>
<dbReference type="InterPro" id="IPR036428">
    <property type="entry name" value="PCD_sf"/>
</dbReference>
<proteinExistence type="inferred from homology"/>
<gene>
    <name evidence="5" type="primary">phhB</name>
    <name evidence="5" type="ORF">LC1Nh_0691</name>
</gene>
<dbReference type="CDD" id="cd00913">
    <property type="entry name" value="PCD_DCoH_subfamily_a"/>
    <property type="match status" value="1"/>
</dbReference>